<accession>A0ABU9UD62</accession>
<dbReference type="Proteomes" id="UP001466331">
    <property type="component" value="Unassembled WGS sequence"/>
</dbReference>
<gene>
    <name evidence="2" type="primary">cyaB</name>
    <name evidence="2" type="ORF">WKV44_05945</name>
</gene>
<dbReference type="Pfam" id="PF01928">
    <property type="entry name" value="CYTH"/>
    <property type="match status" value="1"/>
</dbReference>
<feature type="domain" description="CYTH" evidence="1">
    <location>
        <begin position="2"/>
        <end position="176"/>
    </location>
</feature>
<dbReference type="PANTHER" id="PTHR21028:SF2">
    <property type="entry name" value="CYTH DOMAIN-CONTAINING PROTEIN"/>
    <property type="match status" value="1"/>
</dbReference>
<proteinExistence type="predicted"/>
<dbReference type="InterPro" id="IPR023577">
    <property type="entry name" value="CYTH_domain"/>
</dbReference>
<dbReference type="PANTHER" id="PTHR21028">
    <property type="entry name" value="SI:CH211-156B7.4"/>
    <property type="match status" value="1"/>
</dbReference>
<comment type="caution">
    <text evidence="2">The sequence shown here is derived from an EMBL/GenBank/DDBJ whole genome shotgun (WGS) entry which is preliminary data.</text>
</comment>
<dbReference type="PROSITE" id="PS51707">
    <property type="entry name" value="CYTH"/>
    <property type="match status" value="1"/>
</dbReference>
<evidence type="ECO:0000313" key="2">
    <source>
        <dbReference type="EMBL" id="MEM5948077.1"/>
    </source>
</evidence>
<dbReference type="SUPFAM" id="SSF55154">
    <property type="entry name" value="CYTH-like phosphatases"/>
    <property type="match status" value="1"/>
</dbReference>
<sequence length="179" mass="21116">MRMEVEQKARIEEPDSIKRVLDKKYGLGIEIDKEDQYYWIVSGDDYNSLKNSKKVRLRRENQKWTCTSKEKTIENGTEKNKEIEFTVDDIISFKQFLDYLGFSFLCSKQKKGWKYVSDDMCIELCNVGHLGWFLEVEIVTDEDNVSFAENKIISFMKDMGLSSSIEERPYLELLCKDKN</sequence>
<keyword evidence="3" id="KW-1185">Reference proteome</keyword>
<reference evidence="2 3" key="1">
    <citation type="submission" date="2024-03" db="EMBL/GenBank/DDBJ databases">
        <title>Ignisphaera cupida sp. nov., a hyperthermophilic hydrolytic archaeon from a hot spring of Kamchatka, and proposal of Ignisphaeraceae fam. nov.</title>
        <authorList>
            <person name="Podosokorskaya O.A."/>
            <person name="Elcheninov A.G."/>
            <person name="Maltseva A.I."/>
            <person name="Zayulina K.S."/>
            <person name="Novikov A."/>
            <person name="Merkel A.Y."/>
        </authorList>
    </citation>
    <scope>NUCLEOTIDE SEQUENCE [LARGE SCALE GENOMIC DNA]</scope>
    <source>
        <strain evidence="2 3">38H-sp</strain>
    </source>
</reference>
<organism evidence="2 3">
    <name type="scientific">Rarispira pelagica</name>
    <dbReference type="NCBI Taxonomy" id="3141764"/>
    <lineage>
        <taxon>Bacteria</taxon>
        <taxon>Pseudomonadati</taxon>
        <taxon>Spirochaetota</taxon>
        <taxon>Spirochaetia</taxon>
        <taxon>Winmispirales</taxon>
        <taxon>Winmispiraceae</taxon>
        <taxon>Rarispira</taxon>
    </lineage>
</organism>
<dbReference type="Gene3D" id="2.40.320.10">
    <property type="entry name" value="Hypothetical Protein Pfu-838710-001"/>
    <property type="match status" value="1"/>
</dbReference>
<dbReference type="RefSeq" id="WP_420069523.1">
    <property type="nucleotide sequence ID" value="NZ_JBCHKQ010000002.1"/>
</dbReference>
<dbReference type="InterPro" id="IPR033469">
    <property type="entry name" value="CYTH-like_dom_sf"/>
</dbReference>
<evidence type="ECO:0000259" key="1">
    <source>
        <dbReference type="PROSITE" id="PS51707"/>
    </source>
</evidence>
<dbReference type="NCBIfam" id="TIGR00318">
    <property type="entry name" value="cyaB"/>
    <property type="match status" value="1"/>
</dbReference>
<protein>
    <submittedName>
        <fullName evidence="2">Class IV adenylate cyclase</fullName>
    </submittedName>
</protein>
<dbReference type="InterPro" id="IPR008173">
    <property type="entry name" value="Adenylyl_cyclase_CyaB"/>
</dbReference>
<dbReference type="EMBL" id="JBCHKQ010000002">
    <property type="protein sequence ID" value="MEM5948077.1"/>
    <property type="molecule type" value="Genomic_DNA"/>
</dbReference>
<evidence type="ECO:0000313" key="3">
    <source>
        <dbReference type="Proteomes" id="UP001466331"/>
    </source>
</evidence>
<name>A0ABU9UD62_9SPIR</name>